<reference evidence="4" key="1">
    <citation type="submission" date="2023-06" db="EMBL/GenBank/DDBJ databases">
        <title>Genomic analysis of the entomopathogenic nematode Steinernema hermaphroditum.</title>
        <authorList>
            <person name="Schwarz E.M."/>
            <person name="Heppert J.K."/>
            <person name="Baniya A."/>
            <person name="Schwartz H.T."/>
            <person name="Tan C.-H."/>
            <person name="Antoshechkin I."/>
            <person name="Sternberg P.W."/>
            <person name="Goodrich-Blair H."/>
            <person name="Dillman A.R."/>
        </authorList>
    </citation>
    <scope>NUCLEOTIDE SEQUENCE</scope>
    <source>
        <strain evidence="4">PS9179</strain>
        <tissue evidence="4">Whole animal</tissue>
    </source>
</reference>
<sequence>MALLLSDAFFPGLAPLRLRRRRDPFAELFEELHSMHSRVSRKDGDYSVSFKTSEFAPEELEVNVVGNSIVVEGKHSSESETGSIERHFCQKMLIPSDVDPESIQGALDSNGNLSVSAKIRKPAVEEGKRNIPIGMHTETVQKQVCNANCITGTVCKTEADCLCDGAECVNNFCDCKDAISHALKTNFCLAGCSADYRGLISGRDSIRVGTLCTVLTYTCQINDFALNTAIIFSDYAEILKKKLECHYGAECFYEERKNGKLMNGCCSGQGKCHEFACVC</sequence>
<dbReference type="PANTHER" id="PTHR45640:SF26">
    <property type="entry name" value="RE23625P"/>
    <property type="match status" value="1"/>
</dbReference>
<dbReference type="PROSITE" id="PS01031">
    <property type="entry name" value="SHSP"/>
    <property type="match status" value="1"/>
</dbReference>
<dbReference type="InterPro" id="IPR001436">
    <property type="entry name" value="Alpha-crystallin/sHSP_animal"/>
</dbReference>
<organism evidence="4 5">
    <name type="scientific">Steinernema hermaphroditum</name>
    <dbReference type="NCBI Taxonomy" id="289476"/>
    <lineage>
        <taxon>Eukaryota</taxon>
        <taxon>Metazoa</taxon>
        <taxon>Ecdysozoa</taxon>
        <taxon>Nematoda</taxon>
        <taxon>Chromadorea</taxon>
        <taxon>Rhabditida</taxon>
        <taxon>Tylenchina</taxon>
        <taxon>Panagrolaimomorpha</taxon>
        <taxon>Strongyloidoidea</taxon>
        <taxon>Steinernematidae</taxon>
        <taxon>Steinernema</taxon>
    </lineage>
</organism>
<dbReference type="GO" id="GO:0051082">
    <property type="term" value="F:unfolded protein binding"/>
    <property type="evidence" value="ECO:0007669"/>
    <property type="project" value="TreeGrafter"/>
</dbReference>
<dbReference type="GO" id="GO:0042026">
    <property type="term" value="P:protein refolding"/>
    <property type="evidence" value="ECO:0007669"/>
    <property type="project" value="TreeGrafter"/>
</dbReference>
<evidence type="ECO:0000313" key="4">
    <source>
        <dbReference type="EMBL" id="KAK0428326.1"/>
    </source>
</evidence>
<evidence type="ECO:0000313" key="5">
    <source>
        <dbReference type="Proteomes" id="UP001175271"/>
    </source>
</evidence>
<dbReference type="Pfam" id="PF00011">
    <property type="entry name" value="HSP20"/>
    <property type="match status" value="1"/>
</dbReference>
<evidence type="ECO:0000256" key="1">
    <source>
        <dbReference type="PROSITE-ProRule" id="PRU00285"/>
    </source>
</evidence>
<dbReference type="CDD" id="cd06526">
    <property type="entry name" value="metazoan_ACD"/>
    <property type="match status" value="1"/>
</dbReference>
<evidence type="ECO:0000259" key="3">
    <source>
        <dbReference type="PROSITE" id="PS01031"/>
    </source>
</evidence>
<name>A0AA39MB67_9BILA</name>
<comment type="similarity">
    <text evidence="1 2">Belongs to the small heat shock protein (HSP20) family.</text>
</comment>
<comment type="caution">
    <text evidence="4">The sequence shown here is derived from an EMBL/GenBank/DDBJ whole genome shotgun (WGS) entry which is preliminary data.</text>
</comment>
<dbReference type="GO" id="GO:0009408">
    <property type="term" value="P:response to heat"/>
    <property type="evidence" value="ECO:0007669"/>
    <property type="project" value="TreeGrafter"/>
</dbReference>
<evidence type="ECO:0000256" key="2">
    <source>
        <dbReference type="RuleBase" id="RU003616"/>
    </source>
</evidence>
<accession>A0AA39MB67</accession>
<dbReference type="EMBL" id="JAUCMV010000001">
    <property type="protein sequence ID" value="KAK0428326.1"/>
    <property type="molecule type" value="Genomic_DNA"/>
</dbReference>
<dbReference type="AlphaFoldDB" id="A0AA39MB67"/>
<dbReference type="Gene3D" id="2.60.40.790">
    <property type="match status" value="1"/>
</dbReference>
<dbReference type="PANTHER" id="PTHR45640">
    <property type="entry name" value="HEAT SHOCK PROTEIN HSP-12.2-RELATED"/>
    <property type="match status" value="1"/>
</dbReference>
<dbReference type="InterPro" id="IPR008978">
    <property type="entry name" value="HSP20-like_chaperone"/>
</dbReference>
<keyword evidence="5" id="KW-1185">Reference proteome</keyword>
<feature type="domain" description="SHSP" evidence="3">
    <location>
        <begin position="27"/>
        <end position="136"/>
    </location>
</feature>
<dbReference type="Proteomes" id="UP001175271">
    <property type="component" value="Unassembled WGS sequence"/>
</dbReference>
<dbReference type="GO" id="GO:0005634">
    <property type="term" value="C:nucleus"/>
    <property type="evidence" value="ECO:0007669"/>
    <property type="project" value="TreeGrafter"/>
</dbReference>
<dbReference type="InterPro" id="IPR002068">
    <property type="entry name" value="A-crystallin/Hsp20_dom"/>
</dbReference>
<protein>
    <recommendedName>
        <fullName evidence="3">SHSP domain-containing protein</fullName>
    </recommendedName>
</protein>
<dbReference type="GO" id="GO:0005737">
    <property type="term" value="C:cytoplasm"/>
    <property type="evidence" value="ECO:0007669"/>
    <property type="project" value="TreeGrafter"/>
</dbReference>
<dbReference type="SUPFAM" id="SSF49764">
    <property type="entry name" value="HSP20-like chaperones"/>
    <property type="match status" value="1"/>
</dbReference>
<gene>
    <name evidence="4" type="ORF">QR680_010734</name>
</gene>
<proteinExistence type="inferred from homology"/>